<evidence type="ECO:0000313" key="1">
    <source>
        <dbReference type="EMBL" id="TFK48961.1"/>
    </source>
</evidence>
<gene>
    <name evidence="1" type="ORF">OE88DRAFT_447104</name>
</gene>
<reference evidence="1 2" key="1">
    <citation type="journal article" date="2019" name="Nat. Ecol. Evol.">
        <title>Megaphylogeny resolves global patterns of mushroom evolution.</title>
        <authorList>
            <person name="Varga T."/>
            <person name="Krizsan K."/>
            <person name="Foldi C."/>
            <person name="Dima B."/>
            <person name="Sanchez-Garcia M."/>
            <person name="Sanchez-Ramirez S."/>
            <person name="Szollosi G.J."/>
            <person name="Szarkandi J.G."/>
            <person name="Papp V."/>
            <person name="Albert L."/>
            <person name="Andreopoulos W."/>
            <person name="Angelini C."/>
            <person name="Antonin V."/>
            <person name="Barry K.W."/>
            <person name="Bougher N.L."/>
            <person name="Buchanan P."/>
            <person name="Buyck B."/>
            <person name="Bense V."/>
            <person name="Catcheside P."/>
            <person name="Chovatia M."/>
            <person name="Cooper J."/>
            <person name="Damon W."/>
            <person name="Desjardin D."/>
            <person name="Finy P."/>
            <person name="Geml J."/>
            <person name="Haridas S."/>
            <person name="Hughes K."/>
            <person name="Justo A."/>
            <person name="Karasinski D."/>
            <person name="Kautmanova I."/>
            <person name="Kiss B."/>
            <person name="Kocsube S."/>
            <person name="Kotiranta H."/>
            <person name="LaButti K.M."/>
            <person name="Lechner B.E."/>
            <person name="Liimatainen K."/>
            <person name="Lipzen A."/>
            <person name="Lukacs Z."/>
            <person name="Mihaltcheva S."/>
            <person name="Morgado L.N."/>
            <person name="Niskanen T."/>
            <person name="Noordeloos M.E."/>
            <person name="Ohm R.A."/>
            <person name="Ortiz-Santana B."/>
            <person name="Ovrebo C."/>
            <person name="Racz N."/>
            <person name="Riley R."/>
            <person name="Savchenko A."/>
            <person name="Shiryaev A."/>
            <person name="Soop K."/>
            <person name="Spirin V."/>
            <person name="Szebenyi C."/>
            <person name="Tomsovsky M."/>
            <person name="Tulloss R.E."/>
            <person name="Uehling J."/>
            <person name="Grigoriev I.V."/>
            <person name="Vagvolgyi C."/>
            <person name="Papp T."/>
            <person name="Martin F.M."/>
            <person name="Miettinen O."/>
            <person name="Hibbett D.S."/>
            <person name="Nagy L.G."/>
        </authorList>
    </citation>
    <scope>NUCLEOTIDE SEQUENCE [LARGE SCALE GENOMIC DNA]</scope>
    <source>
        <strain evidence="1 2">OMC1185</strain>
    </source>
</reference>
<proteinExistence type="predicted"/>
<organism evidence="1 2">
    <name type="scientific">Heliocybe sulcata</name>
    <dbReference type="NCBI Taxonomy" id="5364"/>
    <lineage>
        <taxon>Eukaryota</taxon>
        <taxon>Fungi</taxon>
        <taxon>Dikarya</taxon>
        <taxon>Basidiomycota</taxon>
        <taxon>Agaricomycotina</taxon>
        <taxon>Agaricomycetes</taxon>
        <taxon>Gloeophyllales</taxon>
        <taxon>Gloeophyllaceae</taxon>
        <taxon>Heliocybe</taxon>
    </lineage>
</organism>
<dbReference type="Proteomes" id="UP000305948">
    <property type="component" value="Unassembled WGS sequence"/>
</dbReference>
<accession>A0A5C3N5B7</accession>
<protein>
    <submittedName>
        <fullName evidence="1">Uncharacterized protein</fullName>
    </submittedName>
</protein>
<evidence type="ECO:0000313" key="2">
    <source>
        <dbReference type="Proteomes" id="UP000305948"/>
    </source>
</evidence>
<sequence length="85" mass="8994">MARPQASGISPIPSRQTYGARSLSIVTQALHAGQTTLTVDYPDSPDTDLLLPGRGERLVSGTGISLAPIRRPVIDSSGSWKPKPK</sequence>
<dbReference type="AlphaFoldDB" id="A0A5C3N5B7"/>
<name>A0A5C3N5B7_9AGAM</name>
<dbReference type="EMBL" id="ML213517">
    <property type="protein sequence ID" value="TFK48961.1"/>
    <property type="molecule type" value="Genomic_DNA"/>
</dbReference>
<keyword evidence="2" id="KW-1185">Reference proteome</keyword>